<feature type="region of interest" description="Disordered" evidence="1">
    <location>
        <begin position="129"/>
        <end position="150"/>
    </location>
</feature>
<evidence type="ECO:0000313" key="2">
    <source>
        <dbReference type="EMBL" id="KAJ7957494.1"/>
    </source>
</evidence>
<evidence type="ECO:0000313" key="3">
    <source>
        <dbReference type="Proteomes" id="UP001163823"/>
    </source>
</evidence>
<feature type="region of interest" description="Disordered" evidence="1">
    <location>
        <begin position="302"/>
        <end position="327"/>
    </location>
</feature>
<gene>
    <name evidence="2" type="ORF">O6P43_023794</name>
</gene>
<dbReference type="KEGG" id="qsa:O6P43_023794"/>
<dbReference type="Proteomes" id="UP001163823">
    <property type="component" value="Chromosome 9"/>
</dbReference>
<reference evidence="2" key="1">
    <citation type="journal article" date="2023" name="Science">
        <title>Elucidation of the pathway for biosynthesis of saponin adjuvants from the soapbark tree.</title>
        <authorList>
            <person name="Reed J."/>
            <person name="Orme A."/>
            <person name="El-Demerdash A."/>
            <person name="Owen C."/>
            <person name="Martin L.B.B."/>
            <person name="Misra R.C."/>
            <person name="Kikuchi S."/>
            <person name="Rejzek M."/>
            <person name="Martin A.C."/>
            <person name="Harkess A."/>
            <person name="Leebens-Mack J."/>
            <person name="Louveau T."/>
            <person name="Stephenson M.J."/>
            <person name="Osbourn A."/>
        </authorList>
    </citation>
    <scope>NUCLEOTIDE SEQUENCE</scope>
    <source>
        <strain evidence="2">S10</strain>
    </source>
</reference>
<feature type="compositionally biased region" description="Low complexity" evidence="1">
    <location>
        <begin position="9"/>
        <end position="19"/>
    </location>
</feature>
<name>A0AAD7PJU6_QUISA</name>
<feature type="region of interest" description="Disordered" evidence="1">
    <location>
        <begin position="1"/>
        <end position="25"/>
    </location>
</feature>
<dbReference type="AlphaFoldDB" id="A0AAD7PJU6"/>
<proteinExistence type="predicted"/>
<evidence type="ECO:0000256" key="1">
    <source>
        <dbReference type="SAM" id="MobiDB-lite"/>
    </source>
</evidence>
<sequence>MVPAAQNLSKQKSQQQTSTTHHRLHGGGYGGDCIGGYYTTDEINSGGGRQQGYDYYKNCYDHSNTSSNYSCLGDYIIGSNHLVLADDQMADHQEDESRTCNTNTSLNEPAGSSSFKNINNIMNISHRHADDQQDVNRPGPGPGLGPGSGDETSWLQLSIGCQSNTAAQLAVTASHCNIYNKLDDDYNSDLDPNNLNLGGRGSRFAELELLPSSSTATGAAQYSAPELSGRTTLVPMFHQAPGPSISYTSTTNTSTSSLFFQNVSVQGSGSGNNIPYYHHSQEINWASFRPMPNTMAMGMGMGWMPSSSSSSSSSLRPPPPHTTPHLGVGSFLGIKPFQFHGGAAGLIDHATGPSSSSDQYVRVIDPPRRPHSGIWFTLQASPNQPKEPYLSQITKSYLRIKDGRMTIRLLMKYLVDKLSLESESEIEITCRGQQLLPFLTLQHVRDNIWSPKDAVTLLSDSSSTPDHVMVLHYGRRST</sequence>
<feature type="compositionally biased region" description="Polar residues" evidence="1">
    <location>
        <begin position="99"/>
        <end position="112"/>
    </location>
</feature>
<comment type="caution">
    <text evidence="2">The sequence shown here is derived from an EMBL/GenBank/DDBJ whole genome shotgun (WGS) entry which is preliminary data.</text>
</comment>
<accession>A0AAD7PJU6</accession>
<organism evidence="2 3">
    <name type="scientific">Quillaja saponaria</name>
    <name type="common">Soap bark tree</name>
    <dbReference type="NCBI Taxonomy" id="32244"/>
    <lineage>
        <taxon>Eukaryota</taxon>
        <taxon>Viridiplantae</taxon>
        <taxon>Streptophyta</taxon>
        <taxon>Embryophyta</taxon>
        <taxon>Tracheophyta</taxon>
        <taxon>Spermatophyta</taxon>
        <taxon>Magnoliopsida</taxon>
        <taxon>eudicotyledons</taxon>
        <taxon>Gunneridae</taxon>
        <taxon>Pentapetalae</taxon>
        <taxon>rosids</taxon>
        <taxon>fabids</taxon>
        <taxon>Fabales</taxon>
        <taxon>Quillajaceae</taxon>
        <taxon>Quillaja</taxon>
    </lineage>
</organism>
<feature type="region of interest" description="Disordered" evidence="1">
    <location>
        <begin position="93"/>
        <end position="112"/>
    </location>
</feature>
<dbReference type="InterPro" id="IPR044171">
    <property type="entry name" value="LAX2-like"/>
</dbReference>
<protein>
    <submittedName>
        <fullName evidence="2">E3 ubiquitin protein ligase drip2</fullName>
    </submittedName>
</protein>
<dbReference type="Gene3D" id="3.10.20.90">
    <property type="entry name" value="Phosphatidylinositol 3-kinase Catalytic Subunit, Chain A, domain 1"/>
    <property type="match status" value="1"/>
</dbReference>
<dbReference type="EMBL" id="JARAOO010000009">
    <property type="protein sequence ID" value="KAJ7957494.1"/>
    <property type="molecule type" value="Genomic_DNA"/>
</dbReference>
<dbReference type="PANTHER" id="PTHR47290">
    <property type="entry name" value="RING FINGER PROTEIN"/>
    <property type="match status" value="1"/>
</dbReference>
<dbReference type="PANTHER" id="PTHR47290:SF4">
    <property type="entry name" value="RING FINGER PROTEIN"/>
    <property type="match status" value="1"/>
</dbReference>
<keyword evidence="3" id="KW-1185">Reference proteome</keyword>